<sequence>MSKKVTETTSELVTPILDELNLELVDVEFKKEGPNWFLRVFIDSETGVDLEDCGQVSEKLSEKLDELDPIQQAYFLEVSSPGAERPLKKEKDLVKAVGKNVHVSTYEPIEGEKVFEGKLIAFDGNQLEVEVKIKTRKKVYSIPYDKVANARLAIIF</sequence>
<dbReference type="CDD" id="cd01734">
    <property type="entry name" value="YlxS_C"/>
    <property type="match status" value="1"/>
</dbReference>
<dbReference type="InterPro" id="IPR028998">
    <property type="entry name" value="RimP_C"/>
</dbReference>
<dbReference type="Proteomes" id="UP000193006">
    <property type="component" value="Chromosome"/>
</dbReference>
<keyword evidence="1 3" id="KW-0963">Cytoplasm</keyword>
<dbReference type="AlphaFoldDB" id="A0A1X9MC34"/>
<comment type="subcellular location">
    <subcellularLocation>
        <location evidence="3">Cytoplasm</location>
    </subcellularLocation>
</comment>
<dbReference type="InterPro" id="IPR028989">
    <property type="entry name" value="RimP_N"/>
</dbReference>
<dbReference type="InterPro" id="IPR003728">
    <property type="entry name" value="Ribosome_maturation_RimP"/>
</dbReference>
<dbReference type="FunFam" id="3.30.300.70:FF:000001">
    <property type="entry name" value="Ribosome maturation factor RimP"/>
    <property type="match status" value="1"/>
</dbReference>
<organism evidence="6 7">
    <name type="scientific">Halalkalibacter krulwichiae</name>
    <dbReference type="NCBI Taxonomy" id="199441"/>
    <lineage>
        <taxon>Bacteria</taxon>
        <taxon>Bacillati</taxon>
        <taxon>Bacillota</taxon>
        <taxon>Bacilli</taxon>
        <taxon>Bacillales</taxon>
        <taxon>Bacillaceae</taxon>
        <taxon>Halalkalibacter</taxon>
    </lineage>
</organism>
<evidence type="ECO:0000256" key="2">
    <source>
        <dbReference type="ARBA" id="ARBA00022517"/>
    </source>
</evidence>
<comment type="similarity">
    <text evidence="3">Belongs to the RimP family.</text>
</comment>
<keyword evidence="2 3" id="KW-0690">Ribosome biogenesis</keyword>
<dbReference type="STRING" id="199441.BkAM31D_14585"/>
<dbReference type="GO" id="GO:0006412">
    <property type="term" value="P:translation"/>
    <property type="evidence" value="ECO:0007669"/>
    <property type="project" value="TreeGrafter"/>
</dbReference>
<name>A0A1X9MC34_9BACI</name>
<dbReference type="Pfam" id="PF02576">
    <property type="entry name" value="RimP_N"/>
    <property type="match status" value="1"/>
</dbReference>
<evidence type="ECO:0000256" key="3">
    <source>
        <dbReference type="HAMAP-Rule" id="MF_01077"/>
    </source>
</evidence>
<gene>
    <name evidence="3 6" type="primary">rimP</name>
    <name evidence="6" type="ORF">BkAM31D_14585</name>
</gene>
<dbReference type="Pfam" id="PF17384">
    <property type="entry name" value="DUF150_C"/>
    <property type="match status" value="1"/>
</dbReference>
<dbReference type="InterPro" id="IPR035956">
    <property type="entry name" value="RimP_N_sf"/>
</dbReference>
<evidence type="ECO:0000313" key="6">
    <source>
        <dbReference type="EMBL" id="ARK30966.1"/>
    </source>
</evidence>
<dbReference type="Gene3D" id="3.30.300.70">
    <property type="entry name" value="RimP-like superfamily, N-terminal"/>
    <property type="match status" value="1"/>
</dbReference>
<dbReference type="SUPFAM" id="SSF74942">
    <property type="entry name" value="YhbC-like, C-terminal domain"/>
    <property type="match status" value="1"/>
</dbReference>
<dbReference type="SUPFAM" id="SSF75420">
    <property type="entry name" value="YhbC-like, N-terminal domain"/>
    <property type="match status" value="1"/>
</dbReference>
<proteinExistence type="inferred from homology"/>
<dbReference type="InterPro" id="IPR036847">
    <property type="entry name" value="RimP_C_sf"/>
</dbReference>
<dbReference type="GO" id="GO:0005829">
    <property type="term" value="C:cytosol"/>
    <property type="evidence" value="ECO:0007669"/>
    <property type="project" value="TreeGrafter"/>
</dbReference>
<dbReference type="Gene3D" id="2.30.30.180">
    <property type="entry name" value="Ribosome maturation factor RimP, C-terminal domain"/>
    <property type="match status" value="1"/>
</dbReference>
<dbReference type="NCBIfam" id="NF000928">
    <property type="entry name" value="PRK00092.1-2"/>
    <property type="match status" value="1"/>
</dbReference>
<feature type="domain" description="Ribosome maturation factor RimP N-terminal" evidence="4">
    <location>
        <begin position="12"/>
        <end position="84"/>
    </location>
</feature>
<dbReference type="PANTHER" id="PTHR33867">
    <property type="entry name" value="RIBOSOME MATURATION FACTOR RIMP"/>
    <property type="match status" value="1"/>
</dbReference>
<dbReference type="HAMAP" id="MF_01077">
    <property type="entry name" value="RimP"/>
    <property type="match status" value="1"/>
</dbReference>
<evidence type="ECO:0000259" key="5">
    <source>
        <dbReference type="Pfam" id="PF17384"/>
    </source>
</evidence>
<keyword evidence="7" id="KW-1185">Reference proteome</keyword>
<accession>A0A1X9MC34</accession>
<evidence type="ECO:0000313" key="7">
    <source>
        <dbReference type="Proteomes" id="UP000193006"/>
    </source>
</evidence>
<feature type="domain" description="Ribosome maturation factor RimP C-terminal" evidence="5">
    <location>
        <begin position="87"/>
        <end position="155"/>
    </location>
</feature>
<evidence type="ECO:0000259" key="4">
    <source>
        <dbReference type="Pfam" id="PF02576"/>
    </source>
</evidence>
<dbReference type="EMBL" id="CP020814">
    <property type="protein sequence ID" value="ARK30966.1"/>
    <property type="molecule type" value="Genomic_DNA"/>
</dbReference>
<dbReference type="GO" id="GO:0000028">
    <property type="term" value="P:ribosomal small subunit assembly"/>
    <property type="evidence" value="ECO:0007669"/>
    <property type="project" value="TreeGrafter"/>
</dbReference>
<dbReference type="PANTHER" id="PTHR33867:SF1">
    <property type="entry name" value="RIBOSOME MATURATION FACTOR RIMP"/>
    <property type="match status" value="1"/>
</dbReference>
<protein>
    <recommendedName>
        <fullName evidence="3">Ribosome maturation factor RimP</fullName>
    </recommendedName>
</protein>
<dbReference type="KEGG" id="bkw:BkAM31D_14585"/>
<evidence type="ECO:0000256" key="1">
    <source>
        <dbReference type="ARBA" id="ARBA00022490"/>
    </source>
</evidence>
<comment type="function">
    <text evidence="3">Required for maturation of 30S ribosomal subunits.</text>
</comment>
<dbReference type="RefSeq" id="WP_066150135.1">
    <property type="nucleotide sequence ID" value="NZ_CP020814.1"/>
</dbReference>
<reference evidence="6 7" key="1">
    <citation type="submission" date="2017-04" db="EMBL/GenBank/DDBJ databases">
        <title>Bacillus krulwichiae AM31D Genome sequencing and assembly.</title>
        <authorList>
            <person name="Krulwich T.A."/>
            <person name="Anastor L."/>
            <person name="Ehrlich R."/>
            <person name="Ehrlich G.D."/>
            <person name="Janto B."/>
        </authorList>
    </citation>
    <scope>NUCLEOTIDE SEQUENCE [LARGE SCALE GENOMIC DNA]</scope>
    <source>
        <strain evidence="6 7">AM31D</strain>
    </source>
</reference>